<evidence type="ECO:0000256" key="1">
    <source>
        <dbReference type="SAM" id="Coils"/>
    </source>
</evidence>
<keyword evidence="1" id="KW-0175">Coiled coil</keyword>
<dbReference type="RefSeq" id="WP_193517125.1">
    <property type="nucleotide sequence ID" value="NZ_BMXL01000001.1"/>
</dbReference>
<feature type="domain" description="ARB-07466-like C-terminal" evidence="3">
    <location>
        <begin position="233"/>
        <end position="347"/>
    </location>
</feature>
<comment type="caution">
    <text evidence="4">The sequence shown here is derived from an EMBL/GenBank/DDBJ whole genome shotgun (WGS) entry which is preliminary data.</text>
</comment>
<organism evidence="4 5">
    <name type="scientific">Nocardiopsis kunsanensis</name>
    <dbReference type="NCBI Taxonomy" id="141693"/>
    <lineage>
        <taxon>Bacteria</taxon>
        <taxon>Bacillati</taxon>
        <taxon>Actinomycetota</taxon>
        <taxon>Actinomycetes</taxon>
        <taxon>Streptosporangiales</taxon>
        <taxon>Nocardiopsidaceae</taxon>
        <taxon>Nocardiopsis</taxon>
    </lineage>
</organism>
<sequence length="355" mass="39692">MQSDDLDRAFGPRAAHPDGDPYADFWAPDPPNWTWSELASSVLCALRRPGRLRAGALGVTMGAVLVAAPQAPVSAALPTDVENMDTLRDRSESLAQEYDGELRDMEGVMEEAERAETRAEGTREEVEEAEEQVRSLAVATYTAGGIDPALSLFVEAEPDVVMDRAVVVDYLSGSNQDKIDELEQALGRDEVAREHAEERLATAEEDLEELEDRRDEVHRLIADHPDQPMEPPDNITPRTEQMRDLGIEKFGRGNDVGGVGCFREDGGWVVGEHPKGRACDFMLNGNGRMPSQEQIDRGWEIAEWARDNSDDLGVMYVIYRQQIWDVRRGDTGWRDMADRGSITENHFDHVHISMF</sequence>
<keyword evidence="5" id="KW-1185">Reference proteome</keyword>
<dbReference type="Gene3D" id="6.10.250.3150">
    <property type="match status" value="1"/>
</dbReference>
<name>A0A918X6Y0_9ACTN</name>
<proteinExistence type="predicted"/>
<evidence type="ECO:0000313" key="5">
    <source>
        <dbReference type="Proteomes" id="UP000654947"/>
    </source>
</evidence>
<dbReference type="EMBL" id="BMXL01000001">
    <property type="protein sequence ID" value="GHD14989.1"/>
    <property type="molecule type" value="Genomic_DNA"/>
</dbReference>
<dbReference type="Pfam" id="PF26571">
    <property type="entry name" value="VldE"/>
    <property type="match status" value="1"/>
</dbReference>
<dbReference type="Proteomes" id="UP000654947">
    <property type="component" value="Unassembled WGS sequence"/>
</dbReference>
<protein>
    <recommendedName>
        <fullName evidence="3">ARB-07466-like C-terminal domain-containing protein</fullName>
    </recommendedName>
</protein>
<feature type="coiled-coil region" evidence="1">
    <location>
        <begin position="95"/>
        <end position="139"/>
    </location>
</feature>
<accession>A0A918X6Y0</accession>
<evidence type="ECO:0000313" key="4">
    <source>
        <dbReference type="EMBL" id="GHD14989.1"/>
    </source>
</evidence>
<feature type="coiled-coil region" evidence="1">
    <location>
        <begin position="179"/>
        <end position="220"/>
    </location>
</feature>
<evidence type="ECO:0000259" key="3">
    <source>
        <dbReference type="Pfam" id="PF26571"/>
    </source>
</evidence>
<evidence type="ECO:0000256" key="2">
    <source>
        <dbReference type="SAM" id="MobiDB-lite"/>
    </source>
</evidence>
<reference evidence="4 5" key="1">
    <citation type="journal article" date="2014" name="Int. J. Syst. Evol. Microbiol.">
        <title>Complete genome sequence of Corynebacterium casei LMG S-19264T (=DSM 44701T), isolated from a smear-ripened cheese.</title>
        <authorList>
            <consortium name="US DOE Joint Genome Institute (JGI-PGF)"/>
            <person name="Walter F."/>
            <person name="Albersmeier A."/>
            <person name="Kalinowski J."/>
            <person name="Ruckert C."/>
        </authorList>
    </citation>
    <scope>NUCLEOTIDE SEQUENCE [LARGE SCALE GENOMIC DNA]</scope>
    <source>
        <strain evidence="4 5">KCTC 19473</strain>
    </source>
</reference>
<gene>
    <name evidence="4" type="ORF">GCM10007147_01620</name>
</gene>
<feature type="region of interest" description="Disordered" evidence="2">
    <location>
        <begin position="1"/>
        <end position="23"/>
    </location>
</feature>
<dbReference type="AlphaFoldDB" id="A0A918X6Y0"/>
<feature type="compositionally biased region" description="Basic and acidic residues" evidence="2">
    <location>
        <begin position="1"/>
        <end position="19"/>
    </location>
</feature>
<dbReference type="InterPro" id="IPR058593">
    <property type="entry name" value="ARB_07466-like_C"/>
</dbReference>